<dbReference type="InterPro" id="IPR036291">
    <property type="entry name" value="NAD(P)-bd_dom_sf"/>
</dbReference>
<reference evidence="4" key="1">
    <citation type="submission" date="2019-02" db="EMBL/GenBank/DDBJ databases">
        <authorList>
            <person name="Gruber-Vodicka R. H."/>
            <person name="Seah K. B. B."/>
        </authorList>
    </citation>
    <scope>NUCLEOTIDE SEQUENCE</scope>
    <source>
        <strain evidence="3">BECK_BZ163</strain>
        <strain evidence="4">BECK_BZ164</strain>
        <strain evidence="2">BECK_BZ165</strain>
    </source>
</reference>
<protein>
    <submittedName>
        <fullName evidence="4">S-adenosyl-L-homocysteine hydrolase, NAD binding domain</fullName>
    </submittedName>
</protein>
<evidence type="ECO:0000313" key="2">
    <source>
        <dbReference type="EMBL" id="VFJ66848.1"/>
    </source>
</evidence>
<evidence type="ECO:0000313" key="4">
    <source>
        <dbReference type="EMBL" id="VFK11746.1"/>
    </source>
</evidence>
<dbReference type="Gene3D" id="3.40.50.1480">
    <property type="entry name" value="Adenosylhomocysteinase-like"/>
    <property type="match status" value="1"/>
</dbReference>
<dbReference type="GO" id="GO:0016616">
    <property type="term" value="F:oxidoreductase activity, acting on the CH-OH group of donors, NAD or NADP as acceptor"/>
    <property type="evidence" value="ECO:0007669"/>
    <property type="project" value="UniProtKB-ARBA"/>
</dbReference>
<dbReference type="EMBL" id="CAADFL010000204">
    <property type="protein sequence ID" value="VFK11746.1"/>
    <property type="molecule type" value="Genomic_DNA"/>
</dbReference>
<keyword evidence="4" id="KW-0378">Hydrolase</keyword>
<dbReference type="InterPro" id="IPR042172">
    <property type="entry name" value="Adenosylhomocyst_ase-like_sf"/>
</dbReference>
<dbReference type="InterPro" id="IPR029752">
    <property type="entry name" value="D-isomer_DH_CS1"/>
</dbReference>
<accession>A0A450W3Y5</accession>
<dbReference type="EMBL" id="CAADEZ010000679">
    <property type="protein sequence ID" value="VFJ72955.1"/>
    <property type="molecule type" value="Genomic_DNA"/>
</dbReference>
<dbReference type="SMART" id="SM00997">
    <property type="entry name" value="AdoHcyase_NAD"/>
    <property type="match status" value="1"/>
</dbReference>
<name>A0A450W3Y5_9GAMM</name>
<organism evidence="4">
    <name type="scientific">Candidatus Kentrum sp. FM</name>
    <dbReference type="NCBI Taxonomy" id="2126340"/>
    <lineage>
        <taxon>Bacteria</taxon>
        <taxon>Pseudomonadati</taxon>
        <taxon>Pseudomonadota</taxon>
        <taxon>Gammaproteobacteria</taxon>
        <taxon>Candidatus Kentrum</taxon>
    </lineage>
</organism>
<evidence type="ECO:0000259" key="1">
    <source>
        <dbReference type="SMART" id="SM00997"/>
    </source>
</evidence>
<dbReference type="PROSITE" id="PS00065">
    <property type="entry name" value="D_2_HYDROXYACID_DH_1"/>
    <property type="match status" value="1"/>
</dbReference>
<dbReference type="Pfam" id="PF00670">
    <property type="entry name" value="AdoHcyase_NAD"/>
    <property type="match status" value="1"/>
</dbReference>
<sequence length="423" mass="47597">MMKQANDSGTGNHAMEKLYREEFRVFNEIGDRLGERAFQGKTPLSNLAVVLVSHSLFSGLPLIDAAERIAGRHNTYLVCKPSSRNRDFERYLTHRGNAILSSGKEDFMENPQKVIQEFSSIGRPVLFLDHGGYGAYHIQALWEKAPIAGILEYTLNGHQRYQRAHVTEHIHYAAIAESRTKRFADYSCGRFVGEICSFVVQQFSGFGGHLRSIRQVGVIGFGKLGSHAADQMKNNGAHNIMVYDIDPEKMIAAQQKGYNIQATRVEDIVQWCNVIVVGCDTAPIKPHMYAMMHDHTIIATVTSPDDALDIRTLVDGGHIVREKEFSDEGIPMSTYRTVPNKHVHLVCDGDAPNLRYSRFGVDDPSLAMPLILHAVAGYEMAKNNGISIARIEQLERGIMEDYLHICQQVAGEMERYWHRRPDE</sequence>
<evidence type="ECO:0000313" key="3">
    <source>
        <dbReference type="EMBL" id="VFJ72955.1"/>
    </source>
</evidence>
<dbReference type="GO" id="GO:0016787">
    <property type="term" value="F:hydrolase activity"/>
    <property type="evidence" value="ECO:0007669"/>
    <property type="project" value="UniProtKB-KW"/>
</dbReference>
<dbReference type="AlphaFoldDB" id="A0A450W3Y5"/>
<dbReference type="EMBL" id="CAADFA010000438">
    <property type="protein sequence ID" value="VFJ66848.1"/>
    <property type="molecule type" value="Genomic_DNA"/>
</dbReference>
<proteinExistence type="predicted"/>
<feature type="domain" description="S-adenosyl-L-homocysteine hydrolase NAD binding" evidence="1">
    <location>
        <begin position="204"/>
        <end position="359"/>
    </location>
</feature>
<dbReference type="InterPro" id="IPR015878">
    <property type="entry name" value="Ado_hCys_hydrolase_NAD-bd"/>
</dbReference>
<dbReference type="SUPFAM" id="SSF51735">
    <property type="entry name" value="NAD(P)-binding Rossmann-fold domains"/>
    <property type="match status" value="1"/>
</dbReference>
<gene>
    <name evidence="3" type="ORF">BECKFM1743A_GA0114220_106792</name>
    <name evidence="4" type="ORF">BECKFM1743B_GA0114221_102044</name>
    <name evidence="2" type="ORF">BECKFM1743C_GA0114222_104383</name>
</gene>
<dbReference type="Gene3D" id="3.40.50.720">
    <property type="entry name" value="NAD(P)-binding Rossmann-like Domain"/>
    <property type="match status" value="1"/>
</dbReference>